<reference evidence="7 8" key="1">
    <citation type="submission" date="2020-09" db="EMBL/GenBank/DDBJ databases">
        <title>Roseomonas.</title>
        <authorList>
            <person name="Zhu W."/>
        </authorList>
    </citation>
    <scope>NUCLEOTIDE SEQUENCE [LARGE SCALE GENOMIC DNA]</scope>
    <source>
        <strain evidence="7 8">573</strain>
    </source>
</reference>
<dbReference type="Proteomes" id="UP001518989">
    <property type="component" value="Unassembled WGS sequence"/>
</dbReference>
<dbReference type="InterPro" id="IPR000914">
    <property type="entry name" value="SBP_5_dom"/>
</dbReference>
<dbReference type="PANTHER" id="PTHR30290">
    <property type="entry name" value="PERIPLASMIC BINDING COMPONENT OF ABC TRANSPORTER"/>
    <property type="match status" value="1"/>
</dbReference>
<evidence type="ECO:0000256" key="4">
    <source>
        <dbReference type="ARBA" id="ARBA00022729"/>
    </source>
</evidence>
<dbReference type="PANTHER" id="PTHR30290:SF9">
    <property type="entry name" value="OLIGOPEPTIDE-BINDING PROTEIN APPA"/>
    <property type="match status" value="1"/>
</dbReference>
<evidence type="ECO:0000313" key="8">
    <source>
        <dbReference type="Proteomes" id="UP001518989"/>
    </source>
</evidence>
<dbReference type="EMBL" id="JACTNG010000006">
    <property type="protein sequence ID" value="MBO1079923.1"/>
    <property type="molecule type" value="Genomic_DNA"/>
</dbReference>
<dbReference type="CDD" id="cd08498">
    <property type="entry name" value="PBP2_NikA_DppA_OppA_like_2"/>
    <property type="match status" value="1"/>
</dbReference>
<evidence type="ECO:0000313" key="7">
    <source>
        <dbReference type="EMBL" id="MBO1079923.1"/>
    </source>
</evidence>
<dbReference type="InterPro" id="IPR039424">
    <property type="entry name" value="SBP_5"/>
</dbReference>
<name>A0ABS3KTH8_9PROT</name>
<dbReference type="PROSITE" id="PS51318">
    <property type="entry name" value="TAT"/>
    <property type="match status" value="1"/>
</dbReference>
<keyword evidence="3" id="KW-0813">Transport</keyword>
<evidence type="ECO:0000256" key="3">
    <source>
        <dbReference type="ARBA" id="ARBA00022448"/>
    </source>
</evidence>
<evidence type="ECO:0000256" key="5">
    <source>
        <dbReference type="SAM" id="SignalP"/>
    </source>
</evidence>
<dbReference type="Gene3D" id="3.90.76.10">
    <property type="entry name" value="Dipeptide-binding Protein, Domain 1"/>
    <property type="match status" value="1"/>
</dbReference>
<accession>A0ABS3KTH8</accession>
<organism evidence="7 8">
    <name type="scientific">Roseomonas haemaphysalidis</name>
    <dbReference type="NCBI Taxonomy" id="2768162"/>
    <lineage>
        <taxon>Bacteria</taxon>
        <taxon>Pseudomonadati</taxon>
        <taxon>Pseudomonadota</taxon>
        <taxon>Alphaproteobacteria</taxon>
        <taxon>Acetobacterales</taxon>
        <taxon>Roseomonadaceae</taxon>
        <taxon>Roseomonas</taxon>
    </lineage>
</organism>
<evidence type="ECO:0000259" key="6">
    <source>
        <dbReference type="Pfam" id="PF00496"/>
    </source>
</evidence>
<comment type="similarity">
    <text evidence="2">Belongs to the bacterial solute-binding protein 5 family.</text>
</comment>
<keyword evidence="8" id="KW-1185">Reference proteome</keyword>
<evidence type="ECO:0000256" key="2">
    <source>
        <dbReference type="ARBA" id="ARBA00005695"/>
    </source>
</evidence>
<feature type="domain" description="Solute-binding protein family 5" evidence="6">
    <location>
        <begin position="85"/>
        <end position="450"/>
    </location>
</feature>
<dbReference type="Gene3D" id="3.40.190.10">
    <property type="entry name" value="Periplasmic binding protein-like II"/>
    <property type="match status" value="1"/>
</dbReference>
<proteinExistence type="inferred from homology"/>
<dbReference type="SUPFAM" id="SSF53850">
    <property type="entry name" value="Periplasmic binding protein-like II"/>
    <property type="match status" value="1"/>
</dbReference>
<dbReference type="InterPro" id="IPR030678">
    <property type="entry name" value="Peptide/Ni-bd"/>
</dbReference>
<dbReference type="Gene3D" id="3.10.105.10">
    <property type="entry name" value="Dipeptide-binding Protein, Domain 3"/>
    <property type="match status" value="1"/>
</dbReference>
<dbReference type="RefSeq" id="WP_207417706.1">
    <property type="nucleotide sequence ID" value="NZ_CP061177.1"/>
</dbReference>
<dbReference type="Pfam" id="PF00496">
    <property type="entry name" value="SBP_bac_5"/>
    <property type="match status" value="1"/>
</dbReference>
<sequence>MTAFRPTRRWLTRAALGAAAAAPAGGWLQAALAQGSGAVAGLLRIGLAAPNTTLDPHFQSNAPNNAVNSHIFDALVTNDAKSGSRPGLATSWQALDDTHWEFRLRPDVLFTDGTAFTAEDAIASIRRANDLPSTSSFRTYTRSIKAMTAPDPLTLRIETSGPDPLLPNSLSRIRIISADHKDAPTTEFNNGNAAIGTGPLVLKEYVPGSHLRLSRNDSWWGGRLPWNEVVLRVVTDDGARLAALLSGDLELIEAVASQGVQRVRQNSRFHLIRGISSRFVYFAMDQKRDVTPFVTGHDGKPLDKNPLRDLRVRQALSMAVNRQALVERVMEGDAVIASQFLPKGGAGTSDKLEPVAFDAARAKALLAEAGYPDGFRMTIHGPNDRYVNDSKIVQAVAQMFTRIGVQTQAEVMPWSVYSGKNPQGEFSMSLSAWGVNTGETSNPLKALVATYDRAAGMGASNSGRYSNPALDKLVQQALLTMDEAARNALLAQASEIAFTDCALLPLHHEVSVWAARSGITYETRADQYTLATGISPA</sequence>
<dbReference type="PIRSF" id="PIRSF002741">
    <property type="entry name" value="MppA"/>
    <property type="match status" value="1"/>
</dbReference>
<protein>
    <submittedName>
        <fullName evidence="7">ABC transporter substrate-binding protein</fullName>
    </submittedName>
</protein>
<feature type="chain" id="PRO_5046897439" evidence="5">
    <location>
        <begin position="34"/>
        <end position="537"/>
    </location>
</feature>
<keyword evidence="4 5" id="KW-0732">Signal</keyword>
<gene>
    <name evidence="7" type="ORF">IAI61_12860</name>
</gene>
<feature type="signal peptide" evidence="5">
    <location>
        <begin position="1"/>
        <end position="33"/>
    </location>
</feature>
<dbReference type="InterPro" id="IPR006311">
    <property type="entry name" value="TAT_signal"/>
</dbReference>
<comment type="caution">
    <text evidence="7">The sequence shown here is derived from an EMBL/GenBank/DDBJ whole genome shotgun (WGS) entry which is preliminary data.</text>
</comment>
<comment type="subcellular location">
    <subcellularLocation>
        <location evidence="1">Periplasm</location>
    </subcellularLocation>
</comment>
<evidence type="ECO:0000256" key="1">
    <source>
        <dbReference type="ARBA" id="ARBA00004418"/>
    </source>
</evidence>